<evidence type="ECO:0000313" key="3">
    <source>
        <dbReference type="Proteomes" id="UP000252914"/>
    </source>
</evidence>
<dbReference type="EMBL" id="QOIN01000073">
    <property type="protein sequence ID" value="RCG13946.1"/>
    <property type="molecule type" value="Genomic_DNA"/>
</dbReference>
<proteinExistence type="predicted"/>
<accession>A0A367E7B4</accession>
<gene>
    <name evidence="2" type="ORF">DTL70_32700</name>
</gene>
<organism evidence="2 3">
    <name type="scientific">Streptomyces diacarni</name>
    <dbReference type="NCBI Taxonomy" id="2800381"/>
    <lineage>
        <taxon>Bacteria</taxon>
        <taxon>Bacillati</taxon>
        <taxon>Actinomycetota</taxon>
        <taxon>Actinomycetes</taxon>
        <taxon>Kitasatosporales</taxon>
        <taxon>Streptomycetaceae</taxon>
        <taxon>Streptomyces</taxon>
    </lineage>
</organism>
<evidence type="ECO:0000313" key="2">
    <source>
        <dbReference type="EMBL" id="RCG13946.1"/>
    </source>
</evidence>
<dbReference type="RefSeq" id="WP_114025645.1">
    <property type="nucleotide sequence ID" value="NZ_QOIN01000073.1"/>
</dbReference>
<dbReference type="Gene3D" id="1.10.287.950">
    <property type="entry name" value="Methyl-accepting chemotaxis protein"/>
    <property type="match status" value="1"/>
</dbReference>
<dbReference type="Proteomes" id="UP000252914">
    <property type="component" value="Unassembled WGS sequence"/>
</dbReference>
<sequence length="276" mass="30970">MYSDSVLLESPSARSGLAHKVEVLDKVKALAFSTGSAQATTRDVANYFEVPPKTVEKLAERHREELTHNGMTVLRGSDLEEFVTDKLSVTKFEGPSYPQRVRSLTVFDRRAVLNVAMLLRDSVIAQRVRTYLLNAEESAPTHTVHPGVEAVQRATEELRQTVRTLAAGYGSLDRRVTRLETSGAELGAVLQELGPVIGRMSARVDRVDHRLAETDRRTERTEQVVCAMSQRLADMGEEMREMRQDLRSVMRAVDARPVPPQLLLPRQTSPRPRDEK</sequence>
<evidence type="ECO:0000256" key="1">
    <source>
        <dbReference type="SAM" id="MobiDB-lite"/>
    </source>
</evidence>
<comment type="caution">
    <text evidence="2">The sequence shown here is derived from an EMBL/GenBank/DDBJ whole genome shotgun (WGS) entry which is preliminary data.</text>
</comment>
<reference evidence="2 3" key="1">
    <citation type="submission" date="2018-06" db="EMBL/GenBank/DDBJ databases">
        <title>Streptomyces reniochalinae sp. nov. and Streptomyces diacarnus sp. nov. from marine sponges.</title>
        <authorList>
            <person name="Li L."/>
        </authorList>
    </citation>
    <scope>NUCLEOTIDE SEQUENCE [LARGE SCALE GENOMIC DNA]</scope>
    <source>
        <strain evidence="2 3">LHW51701</strain>
    </source>
</reference>
<feature type="region of interest" description="Disordered" evidence="1">
    <location>
        <begin position="257"/>
        <end position="276"/>
    </location>
</feature>
<keyword evidence="3" id="KW-1185">Reference proteome</keyword>
<protein>
    <submittedName>
        <fullName evidence="2">Uncharacterized protein</fullName>
    </submittedName>
</protein>
<dbReference type="AlphaFoldDB" id="A0A367E7B4"/>
<name>A0A367E7B4_9ACTN</name>